<keyword evidence="1" id="KW-0472">Membrane</keyword>
<dbReference type="AlphaFoldDB" id="A0A5B6W0C4"/>
<dbReference type="Proteomes" id="UP000325315">
    <property type="component" value="Unassembled WGS sequence"/>
</dbReference>
<dbReference type="Pfam" id="PF05212">
    <property type="entry name" value="DUF707"/>
    <property type="match status" value="1"/>
</dbReference>
<keyword evidence="2" id="KW-0732">Signal</keyword>
<feature type="chain" id="PRO_5023046076" evidence="2">
    <location>
        <begin position="16"/>
        <end position="460"/>
    </location>
</feature>
<accession>A0A5B6W0C4</accession>
<dbReference type="GO" id="GO:0016301">
    <property type="term" value="F:kinase activity"/>
    <property type="evidence" value="ECO:0007669"/>
    <property type="project" value="UniProtKB-KW"/>
</dbReference>
<proteinExistence type="predicted"/>
<evidence type="ECO:0000256" key="1">
    <source>
        <dbReference type="SAM" id="Phobius"/>
    </source>
</evidence>
<sequence>MSTSVSFSLARFVFSASCLCYERIGLDHVNDWNKCAKEEDDFAFWNFTLVFFRKALCFMSFKYKISTKTEPKRQRLFTHCFLPMILLLSAAFFIGSAFIITDYKEKILGWGSVMVLQYSRSKMCETQCRAYGSEALPRGIISETSDLEMRPLWGAQNKKLQPSSFLFKPKLSMNLLAIAVGIKQKENVNKMVKKFPESDFVVMLFHYDGIVDQWKDLEWNDRAIHVSAVNQTKWWFAKRFLHPDIVSEYAYIFLWDEDLGVDHFNAKRYLSIIKKEGLEISQPALDPEKSELHHPITARDKNSTVHRRTYKVIGRTKCNENSSGPPCTGFVEMMAPVFSRASWRCSWHMIQSDLGDRTQKIGIVDSEYLIHDALPTLGGSAENKVSSPSSESGGRSEVNLELNLLCNVEAYFTQQVIARPLGKFTVGLACKGSRIRHFQNKEYNRKNYTSKHLRNTCLEL</sequence>
<evidence type="ECO:0000313" key="4">
    <source>
        <dbReference type="Proteomes" id="UP000325315"/>
    </source>
</evidence>
<keyword evidence="1" id="KW-0812">Transmembrane</keyword>
<keyword evidence="4" id="KW-1185">Reference proteome</keyword>
<comment type="caution">
    <text evidence="3">The sequence shown here is derived from an EMBL/GenBank/DDBJ whole genome shotgun (WGS) entry which is preliminary data.</text>
</comment>
<dbReference type="EMBL" id="SMMG02000005">
    <property type="protein sequence ID" value="KAA3474803.1"/>
    <property type="molecule type" value="Genomic_DNA"/>
</dbReference>
<evidence type="ECO:0000313" key="3">
    <source>
        <dbReference type="EMBL" id="KAA3474803.1"/>
    </source>
</evidence>
<dbReference type="InterPro" id="IPR007877">
    <property type="entry name" value="DUF707"/>
</dbReference>
<keyword evidence="3" id="KW-0808">Transferase</keyword>
<keyword evidence="1" id="KW-1133">Transmembrane helix</keyword>
<dbReference type="OrthoDB" id="9985979at2759"/>
<feature type="signal peptide" evidence="2">
    <location>
        <begin position="1"/>
        <end position="15"/>
    </location>
</feature>
<dbReference type="PANTHER" id="PTHR31210">
    <property type="entry name" value="OS06G0731900 PROTEIN"/>
    <property type="match status" value="1"/>
</dbReference>
<dbReference type="PANTHER" id="PTHR31210:SF8">
    <property type="entry name" value="DUF707 DOMAIN-CONTAINING PROTEIN"/>
    <property type="match status" value="1"/>
</dbReference>
<feature type="transmembrane region" description="Helical" evidence="1">
    <location>
        <begin position="81"/>
        <end position="100"/>
    </location>
</feature>
<name>A0A5B6W0C4_9ROSI</name>
<gene>
    <name evidence="3" type="ORF">EPI10_025060</name>
</gene>
<protein>
    <submittedName>
        <fullName evidence="3">Protein kinase US3</fullName>
    </submittedName>
</protein>
<keyword evidence="3" id="KW-0418">Kinase</keyword>
<evidence type="ECO:0000256" key="2">
    <source>
        <dbReference type="SAM" id="SignalP"/>
    </source>
</evidence>
<feature type="transmembrane region" description="Helical" evidence="1">
    <location>
        <begin position="42"/>
        <end position="61"/>
    </location>
</feature>
<reference evidence="4" key="1">
    <citation type="journal article" date="2019" name="Plant Biotechnol. J.">
        <title>Genome sequencing of the Australian wild diploid species Gossypium australe highlights disease resistance and delayed gland morphogenesis.</title>
        <authorList>
            <person name="Cai Y."/>
            <person name="Cai X."/>
            <person name="Wang Q."/>
            <person name="Wang P."/>
            <person name="Zhang Y."/>
            <person name="Cai C."/>
            <person name="Xu Y."/>
            <person name="Wang K."/>
            <person name="Zhou Z."/>
            <person name="Wang C."/>
            <person name="Geng S."/>
            <person name="Li B."/>
            <person name="Dong Q."/>
            <person name="Hou Y."/>
            <person name="Wang H."/>
            <person name="Ai P."/>
            <person name="Liu Z."/>
            <person name="Yi F."/>
            <person name="Sun M."/>
            <person name="An G."/>
            <person name="Cheng J."/>
            <person name="Zhang Y."/>
            <person name="Shi Q."/>
            <person name="Xie Y."/>
            <person name="Shi X."/>
            <person name="Chang Y."/>
            <person name="Huang F."/>
            <person name="Chen Y."/>
            <person name="Hong S."/>
            <person name="Mi L."/>
            <person name="Sun Q."/>
            <person name="Zhang L."/>
            <person name="Zhou B."/>
            <person name="Peng R."/>
            <person name="Zhang X."/>
            <person name="Liu F."/>
        </authorList>
    </citation>
    <scope>NUCLEOTIDE SEQUENCE [LARGE SCALE GENOMIC DNA]</scope>
    <source>
        <strain evidence="4">cv. PA1801</strain>
    </source>
</reference>
<organism evidence="3 4">
    <name type="scientific">Gossypium australe</name>
    <dbReference type="NCBI Taxonomy" id="47621"/>
    <lineage>
        <taxon>Eukaryota</taxon>
        <taxon>Viridiplantae</taxon>
        <taxon>Streptophyta</taxon>
        <taxon>Embryophyta</taxon>
        <taxon>Tracheophyta</taxon>
        <taxon>Spermatophyta</taxon>
        <taxon>Magnoliopsida</taxon>
        <taxon>eudicotyledons</taxon>
        <taxon>Gunneridae</taxon>
        <taxon>Pentapetalae</taxon>
        <taxon>rosids</taxon>
        <taxon>malvids</taxon>
        <taxon>Malvales</taxon>
        <taxon>Malvaceae</taxon>
        <taxon>Malvoideae</taxon>
        <taxon>Gossypium</taxon>
    </lineage>
</organism>